<dbReference type="InterPro" id="IPR052342">
    <property type="entry name" value="MCH/BMMD"/>
</dbReference>
<feature type="domain" description="MaoC-like" evidence="1">
    <location>
        <begin position="15"/>
        <end position="118"/>
    </location>
</feature>
<dbReference type="EMBL" id="CAFABA010000008">
    <property type="protein sequence ID" value="CAB4815778.1"/>
    <property type="molecule type" value="Genomic_DNA"/>
</dbReference>
<dbReference type="CDD" id="cd03451">
    <property type="entry name" value="FkbR2"/>
    <property type="match status" value="1"/>
</dbReference>
<evidence type="ECO:0000259" key="1">
    <source>
        <dbReference type="Pfam" id="PF01575"/>
    </source>
</evidence>
<dbReference type="InterPro" id="IPR029069">
    <property type="entry name" value="HotDog_dom_sf"/>
</dbReference>
<dbReference type="InterPro" id="IPR002539">
    <property type="entry name" value="MaoC-like_dom"/>
</dbReference>
<dbReference type="PANTHER" id="PTHR43664">
    <property type="entry name" value="MONOAMINE OXIDASE-RELATED"/>
    <property type="match status" value="1"/>
</dbReference>
<protein>
    <submittedName>
        <fullName evidence="3">Unannotated protein</fullName>
    </submittedName>
</protein>
<reference evidence="3" key="1">
    <citation type="submission" date="2020-05" db="EMBL/GenBank/DDBJ databases">
        <authorList>
            <person name="Chiriac C."/>
            <person name="Salcher M."/>
            <person name="Ghai R."/>
            <person name="Kavagutti S V."/>
        </authorList>
    </citation>
    <scope>NUCLEOTIDE SEQUENCE</scope>
</reference>
<proteinExistence type="predicted"/>
<dbReference type="EMBL" id="CAEZYR010000141">
    <property type="protein sequence ID" value="CAB4765898.1"/>
    <property type="molecule type" value="Genomic_DNA"/>
</dbReference>
<dbReference type="Gene3D" id="3.10.129.10">
    <property type="entry name" value="Hotdog Thioesterase"/>
    <property type="match status" value="1"/>
</dbReference>
<evidence type="ECO:0000313" key="5">
    <source>
        <dbReference type="EMBL" id="CAB5017052.1"/>
    </source>
</evidence>
<dbReference type="Pfam" id="PF01575">
    <property type="entry name" value="MaoC_dehydratas"/>
    <property type="match status" value="1"/>
</dbReference>
<gene>
    <name evidence="2" type="ORF">UFOPK2754_02772</name>
    <name evidence="3" type="ORF">UFOPK3139_00338</name>
    <name evidence="4" type="ORF">UFOPK3543_02530</name>
    <name evidence="5" type="ORF">UFOPK3967_02547</name>
</gene>
<evidence type="ECO:0000313" key="2">
    <source>
        <dbReference type="EMBL" id="CAB4765898.1"/>
    </source>
</evidence>
<evidence type="ECO:0000313" key="3">
    <source>
        <dbReference type="EMBL" id="CAB4815778.1"/>
    </source>
</evidence>
<dbReference type="SUPFAM" id="SSF54637">
    <property type="entry name" value="Thioesterase/thiol ester dehydrase-isomerase"/>
    <property type="match status" value="1"/>
</dbReference>
<evidence type="ECO:0000313" key="4">
    <source>
        <dbReference type="EMBL" id="CAB4928791.1"/>
    </source>
</evidence>
<name>A0A6J6Z9F9_9ZZZZ</name>
<dbReference type="AlphaFoldDB" id="A0A6J6Z9F9"/>
<sequence length="167" mass="18087">MQRAVSGRWYEDLVPGMVIPHAVTRTISEADNTFFSALTMNPQPLHLDAEFAAASEFGERVVNSLYTLGLLVGLSVYETTLGTTIANLGFEETAFPRPMFHGDTLRAETEVVAARPSASRPGAGIVTFEHRGYNQRAELVARCLRNALMHRRPSPDAATTIAGSAPA</sequence>
<organism evidence="3">
    <name type="scientific">freshwater metagenome</name>
    <dbReference type="NCBI Taxonomy" id="449393"/>
    <lineage>
        <taxon>unclassified sequences</taxon>
        <taxon>metagenomes</taxon>
        <taxon>ecological metagenomes</taxon>
    </lineage>
</organism>
<dbReference type="PANTHER" id="PTHR43664:SF1">
    <property type="entry name" value="BETA-METHYLMALYL-COA DEHYDRATASE"/>
    <property type="match status" value="1"/>
</dbReference>
<dbReference type="EMBL" id="CAFBOS010000203">
    <property type="protein sequence ID" value="CAB5017052.1"/>
    <property type="molecule type" value="Genomic_DNA"/>
</dbReference>
<accession>A0A6J6Z9F9</accession>
<dbReference type="EMBL" id="CAFBMH010000129">
    <property type="protein sequence ID" value="CAB4928791.1"/>
    <property type="molecule type" value="Genomic_DNA"/>
</dbReference>